<reference evidence="1 2" key="1">
    <citation type="journal article" date="2015" name="PLoS Pathog.">
        <title>Leptomonas seymouri: Adaptations to the Dixenous Life Cycle Analyzed by Genome Sequencing, Transcriptome Profiling and Co-infection with Leishmania donovani.</title>
        <authorList>
            <person name="Kraeva N."/>
            <person name="Butenko A."/>
            <person name="Hlavacova J."/>
            <person name="Kostygov A."/>
            <person name="Myskova J."/>
            <person name="Grybchuk D."/>
            <person name="Lestinova T."/>
            <person name="Votypka J."/>
            <person name="Volf P."/>
            <person name="Opperdoes F."/>
            <person name="Flegontov P."/>
            <person name="Lukes J."/>
            <person name="Yurchenko V."/>
        </authorList>
    </citation>
    <scope>NUCLEOTIDE SEQUENCE [LARGE SCALE GENOMIC DNA]</scope>
    <source>
        <strain evidence="1 2">ATCC 30220</strain>
    </source>
</reference>
<evidence type="ECO:0000313" key="1">
    <source>
        <dbReference type="EMBL" id="KPI82708.1"/>
    </source>
</evidence>
<dbReference type="EMBL" id="LJSK01000588">
    <property type="protein sequence ID" value="KPI82708.1"/>
    <property type="molecule type" value="Genomic_DNA"/>
</dbReference>
<gene>
    <name evidence="1" type="ORF">ABL78_8277</name>
</gene>
<accession>A0A0N1PBU9</accession>
<comment type="caution">
    <text evidence="1">The sequence shown here is derived from an EMBL/GenBank/DDBJ whole genome shotgun (WGS) entry which is preliminary data.</text>
</comment>
<name>A0A0N1PBU9_LEPSE</name>
<protein>
    <recommendedName>
        <fullName evidence="3">HIT domain-containing protein</fullName>
    </recommendedName>
</protein>
<proteinExistence type="predicted"/>
<dbReference type="VEuPathDB" id="TriTrypDB:Lsey_0588_0010"/>
<keyword evidence="2" id="KW-1185">Reference proteome</keyword>
<evidence type="ECO:0008006" key="3">
    <source>
        <dbReference type="Google" id="ProtNLM"/>
    </source>
</evidence>
<dbReference type="OMA" id="RYETESC"/>
<sequence>MLSTSGSHRFLGRVKPGAYRRARRGAHLGSDSPRVTGTIQAYMSSLPAELLRLGRAILFNPVRVCASCGKPNGYTLPQCNRCRSSLLNVSLSETPNLFAGFVLGIESCGSFPLRISLRHEDDETMVFDDPLSLSPLHFCAVPTKVVIPDWRFLTLQPARGLQIHQRLLAASHAAAAKDFFDDAAWRASLLRGAAAVNWERRMVAGYNFPPSQNQLHLQYMSPALMPHQHMMFLRGVHFTHMRFFPMEYVVACLERLALTNECCTHAELQLPVEDFVALLERRCGVAYSPLHAAFLEKAAASYALWNNWTPEKFEGEYVCLSAEDGAESRVVFHPFDAPACAAEAAPAAQSEQAVLEHEKKSLENYGVASSVADRSLGFYAFSKAMSALDTSFCAPCATALVG</sequence>
<dbReference type="AlphaFoldDB" id="A0A0N1PBU9"/>
<dbReference type="OrthoDB" id="276295at2759"/>
<evidence type="ECO:0000313" key="2">
    <source>
        <dbReference type="Proteomes" id="UP000038009"/>
    </source>
</evidence>
<organism evidence="1 2">
    <name type="scientific">Leptomonas seymouri</name>
    <dbReference type="NCBI Taxonomy" id="5684"/>
    <lineage>
        <taxon>Eukaryota</taxon>
        <taxon>Discoba</taxon>
        <taxon>Euglenozoa</taxon>
        <taxon>Kinetoplastea</taxon>
        <taxon>Metakinetoplastina</taxon>
        <taxon>Trypanosomatida</taxon>
        <taxon>Trypanosomatidae</taxon>
        <taxon>Leishmaniinae</taxon>
        <taxon>Leptomonas</taxon>
    </lineage>
</organism>
<dbReference type="Proteomes" id="UP000038009">
    <property type="component" value="Unassembled WGS sequence"/>
</dbReference>